<gene>
    <name evidence="9 10" type="primary">mscL</name>
    <name evidence="10" type="ordered locus">ATP_00331</name>
</gene>
<dbReference type="InterPro" id="IPR037673">
    <property type="entry name" value="MSC/AndL"/>
</dbReference>
<dbReference type="STRING" id="37692.ATP_00331"/>
<keyword evidence="6 9" id="KW-0406">Ion transport</keyword>
<evidence type="ECO:0000256" key="7">
    <source>
        <dbReference type="ARBA" id="ARBA00023136"/>
    </source>
</evidence>
<protein>
    <recommendedName>
        <fullName evidence="9">Large-conductance mechanosensitive channel</fullName>
    </recommendedName>
</protein>
<comment type="similarity">
    <text evidence="9">Belongs to the MscL family.</text>
</comment>
<evidence type="ECO:0000256" key="2">
    <source>
        <dbReference type="ARBA" id="ARBA00022448"/>
    </source>
</evidence>
<evidence type="ECO:0000256" key="6">
    <source>
        <dbReference type="ARBA" id="ARBA00023065"/>
    </source>
</evidence>
<dbReference type="NCBIfam" id="TIGR00220">
    <property type="entry name" value="mscL"/>
    <property type="match status" value="1"/>
</dbReference>
<dbReference type="Proteomes" id="UP000002020">
    <property type="component" value="Chromosome"/>
</dbReference>
<evidence type="ECO:0000256" key="3">
    <source>
        <dbReference type="ARBA" id="ARBA00022475"/>
    </source>
</evidence>
<dbReference type="AlphaFoldDB" id="B3QZY1"/>
<proteinExistence type="inferred from homology"/>
<dbReference type="HOGENOM" id="CLU_095787_0_0_14"/>
<dbReference type="KEGG" id="pml:ATP_00331"/>
<reference evidence="10 11" key="1">
    <citation type="journal article" date="2008" name="BMC Genomics">
        <title>The linear chromosome of the plant-pathogenic mycoplasma 'Candidatus Phytoplasma mali'.</title>
        <authorList>
            <person name="Kube M."/>
            <person name="Schneider B."/>
            <person name="Kuhl H."/>
            <person name="Dandekar T."/>
            <person name="Heitmann K."/>
            <person name="Migdoll A.M."/>
            <person name="Reinhardt R."/>
            <person name="Seemueller E."/>
        </authorList>
    </citation>
    <scope>NUCLEOTIDE SEQUENCE [LARGE SCALE GENOMIC DNA]</scope>
    <source>
        <strain evidence="10 11">AT</strain>
    </source>
</reference>
<dbReference type="InterPro" id="IPR001185">
    <property type="entry name" value="MS_channel"/>
</dbReference>
<keyword evidence="3 9" id="KW-1003">Cell membrane</keyword>
<dbReference type="HAMAP" id="MF_00115">
    <property type="entry name" value="MscL"/>
    <property type="match status" value="1"/>
</dbReference>
<dbReference type="GO" id="GO:0005886">
    <property type="term" value="C:plasma membrane"/>
    <property type="evidence" value="ECO:0007669"/>
    <property type="project" value="UniProtKB-SubCell"/>
</dbReference>
<keyword evidence="8 9" id="KW-0407">Ion channel</keyword>
<evidence type="ECO:0000313" key="11">
    <source>
        <dbReference type="Proteomes" id="UP000002020"/>
    </source>
</evidence>
<keyword evidence="2 9" id="KW-0813">Transport</keyword>
<evidence type="ECO:0000256" key="1">
    <source>
        <dbReference type="ARBA" id="ARBA00004141"/>
    </source>
</evidence>
<keyword evidence="7 9" id="KW-0472">Membrane</keyword>
<keyword evidence="5 9" id="KW-1133">Transmembrane helix</keyword>
<evidence type="ECO:0000256" key="4">
    <source>
        <dbReference type="ARBA" id="ARBA00022692"/>
    </source>
</evidence>
<dbReference type="eggNOG" id="COG1970">
    <property type="taxonomic scope" value="Bacteria"/>
</dbReference>
<evidence type="ECO:0000256" key="5">
    <source>
        <dbReference type="ARBA" id="ARBA00022989"/>
    </source>
</evidence>
<dbReference type="PANTHER" id="PTHR30266:SF2">
    <property type="entry name" value="LARGE-CONDUCTANCE MECHANOSENSITIVE CHANNEL"/>
    <property type="match status" value="1"/>
</dbReference>
<sequence>MNINKILNNNFTKGFKKFINKGNVLNLSIAFVISQLFSKIVNSLSSDIIMPFMNLLFSSDKNDFSDLRFRITSNSNIYIYYGKFLKTVFEFLIMSFFIYIILIIVFRQNLNSEKVNIESLTKEQIILIKEIKEILKKKN</sequence>
<name>B3QZY1_PHYMT</name>
<evidence type="ECO:0000256" key="9">
    <source>
        <dbReference type="HAMAP-Rule" id="MF_00115"/>
    </source>
</evidence>
<dbReference type="Gene3D" id="1.10.1200.120">
    <property type="entry name" value="Large-conductance mechanosensitive channel, MscL, domain 1"/>
    <property type="match status" value="1"/>
</dbReference>
<dbReference type="SUPFAM" id="SSF81330">
    <property type="entry name" value="Gated mechanosensitive channel"/>
    <property type="match status" value="1"/>
</dbReference>
<dbReference type="Pfam" id="PF01741">
    <property type="entry name" value="MscL"/>
    <property type="match status" value="1"/>
</dbReference>
<comment type="subcellular location">
    <subcellularLocation>
        <location evidence="9">Cell membrane</location>
        <topology evidence="9">Multi-pass membrane protein</topology>
    </subcellularLocation>
    <subcellularLocation>
        <location evidence="1">Membrane</location>
        <topology evidence="1">Multi-pass membrane protein</topology>
    </subcellularLocation>
</comment>
<dbReference type="EMBL" id="CU469464">
    <property type="protein sequence ID" value="CAP18518.1"/>
    <property type="molecule type" value="Genomic_DNA"/>
</dbReference>
<accession>B3QZY1</accession>
<feature type="transmembrane region" description="Helical" evidence="9">
    <location>
        <begin position="88"/>
        <end position="106"/>
    </location>
</feature>
<dbReference type="InterPro" id="IPR036019">
    <property type="entry name" value="MscL_channel"/>
</dbReference>
<evidence type="ECO:0000256" key="8">
    <source>
        <dbReference type="ARBA" id="ARBA00023303"/>
    </source>
</evidence>
<organism evidence="11">
    <name type="scientific">Phytoplasma mali (strain AT)</name>
    <dbReference type="NCBI Taxonomy" id="482235"/>
    <lineage>
        <taxon>Bacteria</taxon>
        <taxon>Bacillati</taxon>
        <taxon>Mycoplasmatota</taxon>
        <taxon>Mollicutes</taxon>
        <taxon>Acholeplasmatales</taxon>
        <taxon>Acholeplasmataceae</taxon>
        <taxon>Candidatus Phytoplasma</taxon>
        <taxon>16SrX (Apple proliferation group)</taxon>
    </lineage>
</organism>
<dbReference type="PANTHER" id="PTHR30266">
    <property type="entry name" value="MECHANOSENSITIVE CHANNEL MSCL"/>
    <property type="match status" value="1"/>
</dbReference>
<comment type="subunit">
    <text evidence="9">Homopentamer.</text>
</comment>
<keyword evidence="11" id="KW-1185">Reference proteome</keyword>
<feature type="transmembrane region" description="Helical" evidence="9">
    <location>
        <begin position="23"/>
        <end position="41"/>
    </location>
</feature>
<evidence type="ECO:0000313" key="10">
    <source>
        <dbReference type="EMBL" id="CAP18518.1"/>
    </source>
</evidence>
<keyword evidence="4 9" id="KW-0812">Transmembrane</keyword>
<dbReference type="GO" id="GO:0008381">
    <property type="term" value="F:mechanosensitive monoatomic ion channel activity"/>
    <property type="evidence" value="ECO:0007669"/>
    <property type="project" value="UniProtKB-UniRule"/>
</dbReference>
<comment type="function">
    <text evidence="9">Channel that opens in response to stretch forces in the membrane lipid bilayer. May participate in the regulation of osmotic pressure changes within the cell.</text>
</comment>